<evidence type="ECO:0000256" key="4">
    <source>
        <dbReference type="ARBA" id="ARBA00022619"/>
    </source>
</evidence>
<feature type="binding site" evidence="7">
    <location>
        <begin position="96"/>
        <end position="97"/>
    </location>
    <ligand>
        <name>(2S)-2-hydroxy-3-oxobutyl phosphate</name>
        <dbReference type="ChEBI" id="CHEBI:58830"/>
    </ligand>
</feature>
<feature type="active site" description="Proton donor" evidence="7">
    <location>
        <position position="99"/>
    </location>
</feature>
<dbReference type="RefSeq" id="WP_130540344.1">
    <property type="nucleotide sequence ID" value="NZ_CP042431.1"/>
</dbReference>
<dbReference type="GO" id="GO:0005829">
    <property type="term" value="C:cytosol"/>
    <property type="evidence" value="ECO:0007669"/>
    <property type="project" value="TreeGrafter"/>
</dbReference>
<evidence type="ECO:0000256" key="6">
    <source>
        <dbReference type="ARBA" id="ARBA00048785"/>
    </source>
</evidence>
<evidence type="ECO:0000256" key="1">
    <source>
        <dbReference type="ARBA" id="ARBA00004917"/>
    </source>
</evidence>
<gene>
    <name evidence="7" type="primary">ribH</name>
    <name evidence="8" type="ORF">EV199_1897</name>
</gene>
<dbReference type="Pfam" id="PF00885">
    <property type="entry name" value="DMRL_synthase"/>
    <property type="match status" value="1"/>
</dbReference>
<evidence type="ECO:0000256" key="5">
    <source>
        <dbReference type="ARBA" id="ARBA00022679"/>
    </source>
</evidence>
<dbReference type="NCBIfam" id="TIGR00114">
    <property type="entry name" value="lumazine-synth"/>
    <property type="match status" value="1"/>
</dbReference>
<dbReference type="Gene3D" id="3.40.50.960">
    <property type="entry name" value="Lumazine/riboflavin synthase"/>
    <property type="match status" value="1"/>
</dbReference>
<dbReference type="SUPFAM" id="SSF52121">
    <property type="entry name" value="Lumazine synthase"/>
    <property type="match status" value="1"/>
</dbReference>
<dbReference type="UniPathway" id="UPA00275">
    <property type="reaction ID" value="UER00404"/>
</dbReference>
<sequence>MAEVSNSKLFQIDTGILQKDACIVIVKTEWNATVVDELEKGAIRVLNEQGITDIRTVVVPGAFEIPFGVKAYWDNNKHKSNRPCAVITFGCVLRGDTPHFEYVCRAVTDGVLQLNLQLPVPVIFGVLTVDNQLQADERIGGRHGHKGEEAAITAVKMIALNNSFKQ</sequence>
<dbReference type="GO" id="GO:0000906">
    <property type="term" value="F:6,7-dimethyl-8-ribityllumazine synthase activity"/>
    <property type="evidence" value="ECO:0007669"/>
    <property type="project" value="UniProtKB-UniRule"/>
</dbReference>
<dbReference type="InterPro" id="IPR002180">
    <property type="entry name" value="LS/RS"/>
</dbReference>
<dbReference type="EMBL" id="SGXA01000001">
    <property type="protein sequence ID" value="RZS76021.1"/>
    <property type="molecule type" value="Genomic_DNA"/>
</dbReference>
<feature type="binding site" evidence="7">
    <location>
        <position position="30"/>
    </location>
    <ligand>
        <name>5-amino-6-(D-ribitylamino)uracil</name>
        <dbReference type="ChEBI" id="CHEBI:15934"/>
    </ligand>
</feature>
<comment type="caution">
    <text evidence="8">The sequence shown here is derived from an EMBL/GenBank/DDBJ whole genome shotgun (WGS) entry which is preliminary data.</text>
</comment>
<dbReference type="InterPro" id="IPR034964">
    <property type="entry name" value="LS"/>
</dbReference>
<dbReference type="PANTHER" id="PTHR21058:SF0">
    <property type="entry name" value="6,7-DIMETHYL-8-RIBITYLLUMAZINE SYNTHASE"/>
    <property type="match status" value="1"/>
</dbReference>
<keyword evidence="5 7" id="KW-0808">Transferase</keyword>
<dbReference type="GO" id="GO:0009349">
    <property type="term" value="C:riboflavin synthase complex"/>
    <property type="evidence" value="ECO:0007669"/>
    <property type="project" value="UniProtKB-UniRule"/>
</dbReference>
<keyword evidence="9" id="KW-1185">Reference proteome</keyword>
<keyword evidence="4 7" id="KW-0686">Riboflavin biosynthesis</keyword>
<feature type="binding site" evidence="7">
    <location>
        <begin position="62"/>
        <end position="64"/>
    </location>
    <ligand>
        <name>5-amino-6-(D-ribitylamino)uracil</name>
        <dbReference type="ChEBI" id="CHEBI:15934"/>
    </ligand>
</feature>
<proteinExistence type="inferred from homology"/>
<dbReference type="OrthoDB" id="9809709at2"/>
<feature type="binding site" evidence="7">
    <location>
        <begin position="91"/>
        <end position="93"/>
    </location>
    <ligand>
        <name>5-amino-6-(D-ribitylamino)uracil</name>
        <dbReference type="ChEBI" id="CHEBI:15934"/>
    </ligand>
</feature>
<evidence type="ECO:0000256" key="2">
    <source>
        <dbReference type="ARBA" id="ARBA00007424"/>
    </source>
</evidence>
<comment type="pathway">
    <text evidence="1 7">Cofactor biosynthesis; riboflavin biosynthesis; riboflavin from 2-hydroxy-3-oxobutyl phosphate and 5-amino-6-(D-ribitylamino)uracil: step 1/2.</text>
</comment>
<dbReference type="HAMAP" id="MF_00178">
    <property type="entry name" value="Lumazine_synth"/>
    <property type="match status" value="1"/>
</dbReference>
<feature type="binding site" evidence="7">
    <location>
        <position position="124"/>
    </location>
    <ligand>
        <name>5-amino-6-(D-ribitylamino)uracil</name>
        <dbReference type="ChEBI" id="CHEBI:15934"/>
    </ligand>
</feature>
<evidence type="ECO:0000256" key="7">
    <source>
        <dbReference type="HAMAP-Rule" id="MF_00178"/>
    </source>
</evidence>
<dbReference type="InterPro" id="IPR036467">
    <property type="entry name" value="LS/RS_sf"/>
</dbReference>
<feature type="binding site" evidence="7">
    <location>
        <position position="138"/>
    </location>
    <ligand>
        <name>(2S)-2-hydroxy-3-oxobutyl phosphate</name>
        <dbReference type="ChEBI" id="CHEBI:58830"/>
    </ligand>
</feature>
<dbReference type="CDD" id="cd09209">
    <property type="entry name" value="Lumazine_synthase-I"/>
    <property type="match status" value="1"/>
</dbReference>
<dbReference type="AlphaFoldDB" id="A0A4Q7N4T6"/>
<organism evidence="8 9">
    <name type="scientific">Pseudobacter ginsenosidimutans</name>
    <dbReference type="NCBI Taxonomy" id="661488"/>
    <lineage>
        <taxon>Bacteria</taxon>
        <taxon>Pseudomonadati</taxon>
        <taxon>Bacteroidota</taxon>
        <taxon>Chitinophagia</taxon>
        <taxon>Chitinophagales</taxon>
        <taxon>Chitinophagaceae</taxon>
        <taxon>Pseudobacter</taxon>
    </lineage>
</organism>
<comment type="catalytic activity">
    <reaction evidence="6 7">
        <text>(2S)-2-hydroxy-3-oxobutyl phosphate + 5-amino-6-(D-ribitylamino)uracil = 6,7-dimethyl-8-(1-D-ribityl)lumazine + phosphate + 2 H2O + H(+)</text>
        <dbReference type="Rhea" id="RHEA:26152"/>
        <dbReference type="ChEBI" id="CHEBI:15377"/>
        <dbReference type="ChEBI" id="CHEBI:15378"/>
        <dbReference type="ChEBI" id="CHEBI:15934"/>
        <dbReference type="ChEBI" id="CHEBI:43474"/>
        <dbReference type="ChEBI" id="CHEBI:58201"/>
        <dbReference type="ChEBI" id="CHEBI:58830"/>
        <dbReference type="EC" id="2.5.1.78"/>
    </reaction>
</comment>
<comment type="similarity">
    <text evidence="2 7">Belongs to the DMRL synthase family.</text>
</comment>
<dbReference type="Proteomes" id="UP000293874">
    <property type="component" value="Unassembled WGS sequence"/>
</dbReference>
<evidence type="ECO:0000313" key="9">
    <source>
        <dbReference type="Proteomes" id="UP000293874"/>
    </source>
</evidence>
<comment type="function">
    <text evidence="7">Catalyzes the formation of 6,7-dimethyl-8-ribityllumazine by condensation of 5-amino-6-(D-ribitylamino)uracil with 3,4-dihydroxy-2-butanone 4-phosphate. This is the penultimate step in the biosynthesis of riboflavin.</text>
</comment>
<dbReference type="EC" id="2.5.1.78" evidence="3 7"/>
<reference evidence="8 9" key="1">
    <citation type="submission" date="2019-02" db="EMBL/GenBank/DDBJ databases">
        <title>Genomic Encyclopedia of Type Strains, Phase IV (KMG-IV): sequencing the most valuable type-strain genomes for metagenomic binning, comparative biology and taxonomic classification.</title>
        <authorList>
            <person name="Goeker M."/>
        </authorList>
    </citation>
    <scope>NUCLEOTIDE SEQUENCE [LARGE SCALE GENOMIC DNA]</scope>
    <source>
        <strain evidence="8 9">DSM 18116</strain>
    </source>
</reference>
<evidence type="ECO:0000313" key="8">
    <source>
        <dbReference type="EMBL" id="RZS76021.1"/>
    </source>
</evidence>
<dbReference type="GO" id="GO:0009231">
    <property type="term" value="P:riboflavin biosynthetic process"/>
    <property type="evidence" value="ECO:0007669"/>
    <property type="project" value="UniProtKB-UniRule"/>
</dbReference>
<protein>
    <recommendedName>
        <fullName evidence="3 7">6,7-dimethyl-8-ribityllumazine synthase</fullName>
        <shortName evidence="7">DMRL synthase</shortName>
        <shortName evidence="7">LS</shortName>
        <shortName evidence="7">Lumazine synthase</shortName>
        <ecNumber evidence="3 7">2.5.1.78</ecNumber>
    </recommendedName>
</protein>
<evidence type="ECO:0000256" key="3">
    <source>
        <dbReference type="ARBA" id="ARBA00012664"/>
    </source>
</evidence>
<name>A0A4Q7N4T6_9BACT</name>
<accession>A0A4Q7N4T6</accession>
<dbReference type="PANTHER" id="PTHR21058">
    <property type="entry name" value="6,7-DIMETHYL-8-RIBITYLLUMAZINE SYNTHASE DMRL SYNTHASE LUMAZINE SYNTHASE"/>
    <property type="match status" value="1"/>
</dbReference>